<dbReference type="EMBL" id="BOLY01000005">
    <property type="protein sequence ID" value="GIZ45807.1"/>
    <property type="molecule type" value="Genomic_DNA"/>
</dbReference>
<dbReference type="PANTHER" id="PTHR24148">
    <property type="entry name" value="ANKYRIN REPEAT DOMAIN-CONTAINING PROTEIN 39 HOMOLOG-RELATED"/>
    <property type="match status" value="1"/>
</dbReference>
<accession>A0A9P3CM92</accession>
<dbReference type="Pfam" id="PF06985">
    <property type="entry name" value="HET"/>
    <property type="match status" value="1"/>
</dbReference>
<protein>
    <recommendedName>
        <fullName evidence="1">Heterokaryon incompatibility domain-containing protein</fullName>
    </recommendedName>
</protein>
<dbReference type="RefSeq" id="XP_044660294.1">
    <property type="nucleotide sequence ID" value="XM_044804359.1"/>
</dbReference>
<organism evidence="2 3">
    <name type="scientific">Cercospora kikuchii</name>
    <dbReference type="NCBI Taxonomy" id="84275"/>
    <lineage>
        <taxon>Eukaryota</taxon>
        <taxon>Fungi</taxon>
        <taxon>Dikarya</taxon>
        <taxon>Ascomycota</taxon>
        <taxon>Pezizomycotina</taxon>
        <taxon>Dothideomycetes</taxon>
        <taxon>Dothideomycetidae</taxon>
        <taxon>Mycosphaerellales</taxon>
        <taxon>Mycosphaerellaceae</taxon>
        <taxon>Cercospora</taxon>
    </lineage>
</organism>
<comment type="caution">
    <text evidence="2">The sequence shown here is derived from an EMBL/GenBank/DDBJ whole genome shotgun (WGS) entry which is preliminary data.</text>
</comment>
<evidence type="ECO:0000313" key="2">
    <source>
        <dbReference type="EMBL" id="GIZ45807.1"/>
    </source>
</evidence>
<dbReference type="AlphaFoldDB" id="A0A9P3CM92"/>
<name>A0A9P3CM92_9PEZI</name>
<feature type="domain" description="Heterokaryon incompatibility" evidence="1">
    <location>
        <begin position="49"/>
        <end position="138"/>
    </location>
</feature>
<gene>
    <name evidence="2" type="ORF">CKM354_000895800</name>
</gene>
<proteinExistence type="predicted"/>
<dbReference type="Proteomes" id="UP000825890">
    <property type="component" value="Unassembled WGS sequence"/>
</dbReference>
<dbReference type="OrthoDB" id="3650563at2759"/>
<evidence type="ECO:0000313" key="3">
    <source>
        <dbReference type="Proteomes" id="UP000825890"/>
    </source>
</evidence>
<dbReference type="PANTHER" id="PTHR24148:SF73">
    <property type="entry name" value="HET DOMAIN PROTEIN (AFU_ORTHOLOGUE AFUA_8G01020)"/>
    <property type="match status" value="1"/>
</dbReference>
<dbReference type="InterPro" id="IPR052895">
    <property type="entry name" value="HetReg/Transcr_Mod"/>
</dbReference>
<dbReference type="InterPro" id="IPR010730">
    <property type="entry name" value="HET"/>
</dbReference>
<keyword evidence="3" id="KW-1185">Reference proteome</keyword>
<reference evidence="2 3" key="1">
    <citation type="submission" date="2021-01" db="EMBL/GenBank/DDBJ databases">
        <title>Cercospora kikuchii MAFF 305040 whole genome shotgun sequence.</title>
        <authorList>
            <person name="Kashiwa T."/>
            <person name="Suzuki T."/>
        </authorList>
    </citation>
    <scope>NUCLEOTIDE SEQUENCE [LARGE SCALE GENOMIC DNA]</scope>
    <source>
        <strain evidence="2 3">MAFF 305040</strain>
    </source>
</reference>
<dbReference type="GeneID" id="68294533"/>
<sequence>MNNVRSFRYSALSSSTKQIRLLRVLEDVSAEFDCCCEIHNFEIELAPEYDAISYTWGSETPIKTIVVNDGALQVRQNCWIALRQRGSLKKHLAWTWIDSICINQSDDEEKSGQVQMMADIYRRAGCVLISLPDSNGFAGQLSSNIASSTYFRLKVRAFASRFRSITSRIR</sequence>
<evidence type="ECO:0000259" key="1">
    <source>
        <dbReference type="Pfam" id="PF06985"/>
    </source>
</evidence>